<organism evidence="2 3">
    <name type="scientific">Pristionchus fissidentatus</name>
    <dbReference type="NCBI Taxonomy" id="1538716"/>
    <lineage>
        <taxon>Eukaryota</taxon>
        <taxon>Metazoa</taxon>
        <taxon>Ecdysozoa</taxon>
        <taxon>Nematoda</taxon>
        <taxon>Chromadorea</taxon>
        <taxon>Rhabditida</taxon>
        <taxon>Rhabditina</taxon>
        <taxon>Diplogasteromorpha</taxon>
        <taxon>Diplogasteroidea</taxon>
        <taxon>Neodiplogasteridae</taxon>
        <taxon>Pristionchus</taxon>
    </lineage>
</organism>
<keyword evidence="1" id="KW-0472">Membrane</keyword>
<keyword evidence="1" id="KW-0812">Transmembrane</keyword>
<evidence type="ECO:0000256" key="1">
    <source>
        <dbReference type="SAM" id="Phobius"/>
    </source>
</evidence>
<dbReference type="Proteomes" id="UP001432322">
    <property type="component" value="Unassembled WGS sequence"/>
</dbReference>
<dbReference type="AlphaFoldDB" id="A0AAV5UNW3"/>
<reference evidence="2" key="1">
    <citation type="submission" date="2023-10" db="EMBL/GenBank/DDBJ databases">
        <title>Genome assembly of Pristionchus species.</title>
        <authorList>
            <person name="Yoshida K."/>
            <person name="Sommer R.J."/>
        </authorList>
    </citation>
    <scope>NUCLEOTIDE SEQUENCE</scope>
    <source>
        <strain evidence="2">RS5133</strain>
    </source>
</reference>
<keyword evidence="3" id="KW-1185">Reference proteome</keyword>
<proteinExistence type="predicted"/>
<dbReference type="EMBL" id="BTSY01000001">
    <property type="protein sequence ID" value="GMT08719.1"/>
    <property type="molecule type" value="Genomic_DNA"/>
</dbReference>
<keyword evidence="1" id="KW-1133">Transmembrane helix</keyword>
<accession>A0AAV5UNW3</accession>
<feature type="transmembrane region" description="Helical" evidence="1">
    <location>
        <begin position="72"/>
        <end position="91"/>
    </location>
</feature>
<comment type="caution">
    <text evidence="2">The sequence shown here is derived from an EMBL/GenBank/DDBJ whole genome shotgun (WGS) entry which is preliminary data.</text>
</comment>
<sequence length="192" mass="21437">MLRKYSSYSIPTVVPMVREEESGGDSKVLKYLKGWTAFNILQLLGPIFLAYCKPSTLATQTLPGGSDIHMRSQGHVAMMMLIVKVSLLLNFSCRPLHAVHLITSLASVVSLSLELGLYKALPANTTNLFSLGLAVINVVLWAVFWRSLSQPEEPVVRKGPRKLFAKHYMEGNAFGMEDIETEKSRRSKDKRI</sequence>
<evidence type="ECO:0000313" key="3">
    <source>
        <dbReference type="Proteomes" id="UP001432322"/>
    </source>
</evidence>
<evidence type="ECO:0000313" key="2">
    <source>
        <dbReference type="EMBL" id="GMT08719.1"/>
    </source>
</evidence>
<feature type="transmembrane region" description="Helical" evidence="1">
    <location>
        <begin position="98"/>
        <end position="117"/>
    </location>
</feature>
<evidence type="ECO:0008006" key="4">
    <source>
        <dbReference type="Google" id="ProtNLM"/>
    </source>
</evidence>
<gene>
    <name evidence="2" type="ORF">PFISCL1PPCAC_16</name>
</gene>
<feature type="transmembrane region" description="Helical" evidence="1">
    <location>
        <begin position="35"/>
        <end position="52"/>
    </location>
</feature>
<name>A0AAV5UNW3_9BILA</name>
<feature type="transmembrane region" description="Helical" evidence="1">
    <location>
        <begin position="129"/>
        <end position="148"/>
    </location>
</feature>
<protein>
    <recommendedName>
        <fullName evidence="4">Erg-28</fullName>
    </recommendedName>
</protein>